<dbReference type="SUPFAM" id="SSF142433">
    <property type="entry name" value="CinA-like"/>
    <property type="match status" value="1"/>
</dbReference>
<comment type="caution">
    <text evidence="2">The sequence shown here is derived from an EMBL/GenBank/DDBJ whole genome shotgun (WGS) entry which is preliminary data.</text>
</comment>
<evidence type="ECO:0000313" key="3">
    <source>
        <dbReference type="Proteomes" id="UP000003704"/>
    </source>
</evidence>
<dbReference type="InterPro" id="IPR008136">
    <property type="entry name" value="CinA_C"/>
</dbReference>
<dbReference type="InterPro" id="IPR036653">
    <property type="entry name" value="CinA-like_C"/>
</dbReference>
<evidence type="ECO:0000313" key="2">
    <source>
        <dbReference type="EMBL" id="EIT70658.1"/>
    </source>
</evidence>
<dbReference type="AlphaFoldDB" id="I8T9X5"/>
<dbReference type="Pfam" id="PF02464">
    <property type="entry name" value="CinA"/>
    <property type="match status" value="1"/>
</dbReference>
<sequence>MTQVENYQLVEQLAQQLIRFNTKMATAESCTGGLVAKLLTDRAGSSAWFDRGLVTYTNEAKSELLGVTGDVFERHGAVSEACVRAMAEGLLRRAPVDWTLSVSGIAGPGGGSPDKPVGTVWFGWAGRGRPTTALRRVFQGDREAIREAAATQALSGLLNRLRG</sequence>
<protein>
    <submittedName>
        <fullName evidence="2">CinA domain protein</fullName>
    </submittedName>
</protein>
<dbReference type="NCBIfam" id="TIGR00199">
    <property type="entry name" value="PncC_domain"/>
    <property type="match status" value="1"/>
</dbReference>
<dbReference type="Gene3D" id="3.90.950.20">
    <property type="entry name" value="CinA-like"/>
    <property type="match status" value="1"/>
</dbReference>
<proteinExistence type="predicted"/>
<dbReference type="OrthoDB" id="9801454at2"/>
<dbReference type="RefSeq" id="WP_007183751.1">
    <property type="nucleotide sequence ID" value="NZ_AKGD01000001.1"/>
</dbReference>
<gene>
    <name evidence="2" type="ORF">WQQ_07950</name>
</gene>
<feature type="domain" description="CinA C-terminal" evidence="1">
    <location>
        <begin position="8"/>
        <end position="159"/>
    </location>
</feature>
<organism evidence="2 3">
    <name type="scientific">Hydrocarboniphaga effusa AP103</name>
    <dbReference type="NCBI Taxonomy" id="1172194"/>
    <lineage>
        <taxon>Bacteria</taxon>
        <taxon>Pseudomonadati</taxon>
        <taxon>Pseudomonadota</taxon>
        <taxon>Gammaproteobacteria</taxon>
        <taxon>Nevskiales</taxon>
        <taxon>Nevskiaceae</taxon>
        <taxon>Hydrocarboniphaga</taxon>
    </lineage>
</organism>
<dbReference type="EMBL" id="AKGD01000001">
    <property type="protein sequence ID" value="EIT70658.1"/>
    <property type="molecule type" value="Genomic_DNA"/>
</dbReference>
<dbReference type="STRING" id="1172194.WQQ_07950"/>
<evidence type="ECO:0000259" key="1">
    <source>
        <dbReference type="Pfam" id="PF02464"/>
    </source>
</evidence>
<dbReference type="Proteomes" id="UP000003704">
    <property type="component" value="Unassembled WGS sequence"/>
</dbReference>
<accession>I8T9X5</accession>
<name>I8T9X5_9GAMM</name>
<dbReference type="PATRIC" id="fig|1172194.4.peg.761"/>
<reference evidence="2 3" key="1">
    <citation type="journal article" date="2012" name="J. Bacteriol.">
        <title>Genome Sequence of n-Alkane-Degrading Hydrocarboniphaga effusa Strain AP103T (ATCC BAA-332T).</title>
        <authorList>
            <person name="Chang H.K."/>
            <person name="Zylstra G.J."/>
            <person name="Chae J.C."/>
        </authorList>
    </citation>
    <scope>NUCLEOTIDE SEQUENCE [LARGE SCALE GENOMIC DNA]</scope>
    <source>
        <strain evidence="2 3">AP103</strain>
    </source>
</reference>
<keyword evidence="3" id="KW-1185">Reference proteome</keyword>